<evidence type="ECO:0008006" key="6">
    <source>
        <dbReference type="Google" id="ProtNLM"/>
    </source>
</evidence>
<name>A0A6A6Y4T7_9PEZI</name>
<evidence type="ECO:0000313" key="3">
    <source>
        <dbReference type="EMBL" id="KAF2802807.1"/>
    </source>
</evidence>
<evidence type="ECO:0000313" key="4">
    <source>
        <dbReference type="Proteomes" id="UP000504636"/>
    </source>
</evidence>
<feature type="domain" description="GXWXG" evidence="1">
    <location>
        <begin position="30"/>
        <end position="87"/>
    </location>
</feature>
<evidence type="ECO:0000259" key="1">
    <source>
        <dbReference type="Pfam" id="PF14231"/>
    </source>
</evidence>
<dbReference type="GeneID" id="54462230"/>
<organism evidence="3">
    <name type="scientific">Mytilinidion resinicola</name>
    <dbReference type="NCBI Taxonomy" id="574789"/>
    <lineage>
        <taxon>Eukaryota</taxon>
        <taxon>Fungi</taxon>
        <taxon>Dikarya</taxon>
        <taxon>Ascomycota</taxon>
        <taxon>Pezizomycotina</taxon>
        <taxon>Dothideomycetes</taxon>
        <taxon>Pleosporomycetidae</taxon>
        <taxon>Mytilinidiales</taxon>
        <taxon>Mytilinidiaceae</taxon>
        <taxon>Mytilinidion</taxon>
    </lineage>
</organism>
<dbReference type="OrthoDB" id="2213372at2759"/>
<proteinExistence type="predicted"/>
<dbReference type="Pfam" id="PF14231">
    <property type="entry name" value="GXWXG"/>
    <property type="match status" value="1"/>
</dbReference>
<evidence type="ECO:0000313" key="5">
    <source>
        <dbReference type="RefSeq" id="XP_033569771.1"/>
    </source>
</evidence>
<dbReference type="EMBL" id="MU003721">
    <property type="protein sequence ID" value="KAF2802807.1"/>
    <property type="molecule type" value="Genomic_DNA"/>
</dbReference>
<dbReference type="AlphaFoldDB" id="A0A6A6Y4T7"/>
<dbReference type="Gene3D" id="2.40.128.580">
    <property type="entry name" value="GXWXG domain"/>
    <property type="match status" value="1"/>
</dbReference>
<dbReference type="Pfam" id="PF14232">
    <property type="entry name" value="DUF4334"/>
    <property type="match status" value="1"/>
</dbReference>
<reference evidence="5" key="2">
    <citation type="submission" date="2020-04" db="EMBL/GenBank/DDBJ databases">
        <authorList>
            <consortium name="NCBI Genome Project"/>
        </authorList>
    </citation>
    <scope>NUCLEOTIDE SEQUENCE</scope>
    <source>
        <strain evidence="5">CBS 304.34</strain>
    </source>
</reference>
<accession>A0A6A6Y4T7</accession>
<dbReference type="RefSeq" id="XP_033569771.1">
    <property type="nucleotide sequence ID" value="XM_033721337.1"/>
</dbReference>
<dbReference type="InterPro" id="IPR025568">
    <property type="entry name" value="DUF4334"/>
</dbReference>
<dbReference type="InterPro" id="IPR025951">
    <property type="entry name" value="GXWXG_dom"/>
</dbReference>
<reference evidence="3 5" key="1">
    <citation type="journal article" date="2020" name="Stud. Mycol.">
        <title>101 Dothideomycetes genomes: a test case for predicting lifestyles and emergence of pathogens.</title>
        <authorList>
            <person name="Haridas S."/>
            <person name="Albert R."/>
            <person name="Binder M."/>
            <person name="Bloem J."/>
            <person name="Labutti K."/>
            <person name="Salamov A."/>
            <person name="Andreopoulos B."/>
            <person name="Baker S."/>
            <person name="Barry K."/>
            <person name="Bills G."/>
            <person name="Bluhm B."/>
            <person name="Cannon C."/>
            <person name="Castanera R."/>
            <person name="Culley D."/>
            <person name="Daum C."/>
            <person name="Ezra D."/>
            <person name="Gonzalez J."/>
            <person name="Henrissat B."/>
            <person name="Kuo A."/>
            <person name="Liang C."/>
            <person name="Lipzen A."/>
            <person name="Lutzoni F."/>
            <person name="Magnuson J."/>
            <person name="Mondo S."/>
            <person name="Nolan M."/>
            <person name="Ohm R."/>
            <person name="Pangilinan J."/>
            <person name="Park H.-J."/>
            <person name="Ramirez L."/>
            <person name="Alfaro M."/>
            <person name="Sun H."/>
            <person name="Tritt A."/>
            <person name="Yoshinaga Y."/>
            <person name="Zwiers L.-H."/>
            <person name="Turgeon B."/>
            <person name="Goodwin S."/>
            <person name="Spatafora J."/>
            <person name="Crous P."/>
            <person name="Grigoriev I."/>
        </authorList>
    </citation>
    <scope>NUCLEOTIDE SEQUENCE</scope>
    <source>
        <strain evidence="3 5">CBS 304.34</strain>
    </source>
</reference>
<sequence>MPSAIESAGTNWIALTKKTGKVEEREAEKIFETLPPAPIETFKGSWKGFSVNTGHPGPKKNDEVRWAGKNFWGVDDVEPMVQYNEAGERVWMEQIGKARFREVKYKGVLSTAMIYDKMPITDHFRLVNDDMVAGVMDTHLFPGEGNMYFYLTKL</sequence>
<protein>
    <recommendedName>
        <fullName evidence="6">DUF4334 domain-containing protein</fullName>
    </recommendedName>
</protein>
<keyword evidence="4" id="KW-1185">Reference proteome</keyword>
<gene>
    <name evidence="3 5" type="ORF">BDZ99DRAFT_468759</name>
</gene>
<feature type="domain" description="DUF4334" evidence="2">
    <location>
        <begin position="96"/>
        <end position="153"/>
    </location>
</feature>
<evidence type="ECO:0000259" key="2">
    <source>
        <dbReference type="Pfam" id="PF14232"/>
    </source>
</evidence>
<reference evidence="5" key="3">
    <citation type="submission" date="2025-04" db="UniProtKB">
        <authorList>
            <consortium name="RefSeq"/>
        </authorList>
    </citation>
    <scope>IDENTIFICATION</scope>
    <source>
        <strain evidence="5">CBS 304.34</strain>
    </source>
</reference>
<dbReference type="Proteomes" id="UP000504636">
    <property type="component" value="Unplaced"/>
</dbReference>